<keyword evidence="3" id="KW-1185">Reference proteome</keyword>
<evidence type="ECO:0000259" key="1">
    <source>
        <dbReference type="Pfam" id="PF22542"/>
    </source>
</evidence>
<dbReference type="GO" id="GO:0030490">
    <property type="term" value="P:maturation of SSU-rRNA"/>
    <property type="evidence" value="ECO:0007669"/>
    <property type="project" value="InterPro"/>
</dbReference>
<dbReference type="Proteomes" id="UP000053815">
    <property type="component" value="Unassembled WGS sequence"/>
</dbReference>
<evidence type="ECO:0000313" key="3">
    <source>
        <dbReference type="Proteomes" id="UP000053815"/>
    </source>
</evidence>
<proteinExistence type="predicted"/>
<dbReference type="PANTHER" id="PTHR15633:SF2">
    <property type="entry name" value="NUCLEOLAR PROTEIN 11"/>
    <property type="match status" value="1"/>
</dbReference>
<accession>A0A0C9MZP3</accession>
<feature type="domain" description="Utp8 C-terminal" evidence="1">
    <location>
        <begin position="507"/>
        <end position="821"/>
    </location>
</feature>
<sequence length="824" mass="92249">MPGFVLEEPFPLARFHNTVGEGDGKHFVVGLNSLESTLNSNPSERLDDADLVAITVQGEGFKIYNTTDQKCTKSWTTPPGIAFVGPATHIDGGRDSDAVDYTYAIVASGPDVAKTEERKTIWLWKNTKTGDNEEIDKTVKSFDDHISAIHVSPSLHSHVIIVSESGSIELATKDLDRLTAKQKAQKNGNVIWSTVFVTSNAHTRPCCIPSSMVPSMSTIVVTVSHVAGSDVYTIKLNYVNVERRSIDVLTSIDVKLPEKPVAFTLDPTDGRFTILGAAGNWTVWRMQLKHSSSKKISGSLNEHLSIQLNGYRFQDDALGNIASVTPLSDSYVAMIAPRTTKKGDVEHVVSVWDVKYGTLQAEQLVKMTEKNTFNKNSCVYNIAVLPNSHLAVTVSSIVTKPTKKNTKSSKKMVDTNSVVMLCPYYSEPVSLMAAMGKMKQTVEFMGINNEISSEENIGYSRSGTETVSRDCAFHPDEDSDAVYDKWVSRLEKYQKQETNTLSKLMADDISGEEFSKVFFEHVNVSAKSAAAAVGGDDAHMSEASLDPIAAKTEEYRQIMQTRFSNTRKTDMELSQFFTSNVITKCFQQGHAKFWPVDVILFLMSRSLLRSNYSEKGIVSSFLERKEWSLIPIVLEKVQDIPENDLVTLIKALINLYNSDDEWKTRFSTYMKMIVDTPRNDIFLQQSLKRISAAELPIILETIVNWLKDKSSNLSKRSNIVDFANSILDIHFPTLILEPKLQEIAHTLRELVAGEIEVIDDLEQLRNILGAYDRKNKHATAKRMERQTREQDAPVDELTKFRKKNKGKFGGEQGIPVYRVEVFRF</sequence>
<protein>
    <recommendedName>
        <fullName evidence="1">Utp8 C-terminal domain-containing protein</fullName>
    </recommendedName>
</protein>
<dbReference type="Pfam" id="PF22542">
    <property type="entry name" value="Utp8_C"/>
    <property type="match status" value="1"/>
</dbReference>
<name>A0A0C9MZP3_9FUNG</name>
<dbReference type="InterPro" id="IPR053881">
    <property type="entry name" value="Utp8_C"/>
</dbReference>
<dbReference type="GO" id="GO:0005730">
    <property type="term" value="C:nucleolus"/>
    <property type="evidence" value="ECO:0007669"/>
    <property type="project" value="TreeGrafter"/>
</dbReference>
<dbReference type="EMBL" id="DF836535">
    <property type="protein sequence ID" value="GAN09132.1"/>
    <property type="molecule type" value="Genomic_DNA"/>
</dbReference>
<organism evidence="2">
    <name type="scientific">Mucor ambiguus</name>
    <dbReference type="NCBI Taxonomy" id="91626"/>
    <lineage>
        <taxon>Eukaryota</taxon>
        <taxon>Fungi</taxon>
        <taxon>Fungi incertae sedis</taxon>
        <taxon>Mucoromycota</taxon>
        <taxon>Mucoromycotina</taxon>
        <taxon>Mucoromycetes</taxon>
        <taxon>Mucorales</taxon>
        <taxon>Mucorineae</taxon>
        <taxon>Mucoraceae</taxon>
        <taxon>Mucor</taxon>
    </lineage>
</organism>
<dbReference type="PANTHER" id="PTHR15633">
    <property type="entry name" value="NUCLEOLAR PROTEIN 11"/>
    <property type="match status" value="1"/>
</dbReference>
<dbReference type="InterPro" id="IPR042859">
    <property type="entry name" value="NOL11"/>
</dbReference>
<evidence type="ECO:0000313" key="2">
    <source>
        <dbReference type="EMBL" id="GAN09132.1"/>
    </source>
</evidence>
<dbReference type="AlphaFoldDB" id="A0A0C9MZP3"/>
<reference evidence="2" key="1">
    <citation type="submission" date="2014-09" db="EMBL/GenBank/DDBJ databases">
        <title>Draft genome sequence of an oleaginous Mucoromycotina fungus Mucor ambiguus NBRC6742.</title>
        <authorList>
            <person name="Takeda I."/>
            <person name="Yamane N."/>
            <person name="Morita T."/>
            <person name="Tamano K."/>
            <person name="Machida M."/>
            <person name="Baker S."/>
            <person name="Koike H."/>
        </authorList>
    </citation>
    <scope>NUCLEOTIDE SEQUENCE</scope>
    <source>
        <strain evidence="2">NBRC 6742</strain>
    </source>
</reference>
<dbReference type="GO" id="GO:0003723">
    <property type="term" value="F:RNA binding"/>
    <property type="evidence" value="ECO:0007669"/>
    <property type="project" value="TreeGrafter"/>
</dbReference>
<dbReference type="OrthoDB" id="4349954at2759"/>
<dbReference type="STRING" id="91626.A0A0C9MZP3"/>
<gene>
    <name evidence="2" type="ORF">MAM1_0246c08654</name>
</gene>